<dbReference type="PANTHER" id="PTHR12390">
    <property type="entry name" value="UROPORPHYRINOGEN III SYNTHASE"/>
    <property type="match status" value="1"/>
</dbReference>
<dbReference type="PANTHER" id="PTHR12390:SF0">
    <property type="entry name" value="UROPORPHYRINOGEN-III SYNTHASE"/>
    <property type="match status" value="1"/>
</dbReference>
<evidence type="ECO:0000313" key="2">
    <source>
        <dbReference type="EMBL" id="TBU55689.1"/>
    </source>
</evidence>
<dbReference type="Proteomes" id="UP000292082">
    <property type="component" value="Unassembled WGS sequence"/>
</dbReference>
<sequence>MTMPTNVLLLRAPSEDAGGVDKYEEAFRTRGYRAISVPVLETVHTNIEQLKETVRRGGAGYAGVIVTSGRAVEAWRLVVQQLVEEGEHTGEPTAKWSRTPFYVVGDTTAAALRAIPSSPYSPQNIRGAAESGTSEKLAHFIAADLSSSPSPSPSKKLFYLVGDKNRDTLPTIIKDAGLDLESLQVYATQGSSRFEEDLLNVLNRVQGLGKHLKLCSRATSTDPQADERWWIVYFAPSSAKHVSPILSRHFDIPLKDDATGNCSGTGSRGARLAAIGPTTASSLESDLELRIEVIAAKPTPESLANGIVSFDEQQTA</sequence>
<dbReference type="EMBL" id="ML145164">
    <property type="protein sequence ID" value="TBU55689.1"/>
    <property type="molecule type" value="Genomic_DNA"/>
</dbReference>
<accession>A0A4Q9NN92</accession>
<dbReference type="InterPro" id="IPR003754">
    <property type="entry name" value="4pyrrol_synth_uPrphyn_synth"/>
</dbReference>
<dbReference type="GO" id="GO:0006780">
    <property type="term" value="P:uroporphyrinogen III biosynthetic process"/>
    <property type="evidence" value="ECO:0007669"/>
    <property type="project" value="InterPro"/>
</dbReference>
<dbReference type="Pfam" id="PF02602">
    <property type="entry name" value="HEM4"/>
    <property type="match status" value="1"/>
</dbReference>
<dbReference type="STRING" id="114155.A0A4Q9NN92"/>
<reference evidence="2 3" key="1">
    <citation type="submission" date="2019-01" db="EMBL/GenBank/DDBJ databases">
        <title>Draft genome sequences of three monokaryotic isolates of the white-rot basidiomycete fungus Dichomitus squalens.</title>
        <authorList>
            <consortium name="DOE Joint Genome Institute"/>
            <person name="Lopez S.C."/>
            <person name="Andreopoulos B."/>
            <person name="Pangilinan J."/>
            <person name="Lipzen A."/>
            <person name="Riley R."/>
            <person name="Ahrendt S."/>
            <person name="Ng V."/>
            <person name="Barry K."/>
            <person name="Daum C."/>
            <person name="Grigoriev I.V."/>
            <person name="Hilden K.S."/>
            <person name="Makela M.R."/>
            <person name="de Vries R.P."/>
        </authorList>
    </citation>
    <scope>NUCLEOTIDE SEQUENCE [LARGE SCALE GENOMIC DNA]</scope>
    <source>
        <strain evidence="2 3">CBS 464.89</strain>
    </source>
</reference>
<dbReference type="Gene3D" id="3.40.50.10090">
    <property type="match status" value="2"/>
</dbReference>
<dbReference type="InterPro" id="IPR036108">
    <property type="entry name" value="4pyrrol_syn_uPrphyn_synt_sf"/>
</dbReference>
<gene>
    <name evidence="2" type="ORF">BD310DRAFT_856228</name>
</gene>
<evidence type="ECO:0000259" key="1">
    <source>
        <dbReference type="Pfam" id="PF02602"/>
    </source>
</evidence>
<dbReference type="GO" id="GO:0004852">
    <property type="term" value="F:uroporphyrinogen-III synthase activity"/>
    <property type="evidence" value="ECO:0007669"/>
    <property type="project" value="InterPro"/>
</dbReference>
<dbReference type="SUPFAM" id="SSF69618">
    <property type="entry name" value="HemD-like"/>
    <property type="match status" value="1"/>
</dbReference>
<name>A0A4Q9NN92_9APHY</name>
<dbReference type="InterPro" id="IPR039793">
    <property type="entry name" value="UROS/Hem4"/>
</dbReference>
<dbReference type="GO" id="GO:0005829">
    <property type="term" value="C:cytosol"/>
    <property type="evidence" value="ECO:0007669"/>
    <property type="project" value="TreeGrafter"/>
</dbReference>
<keyword evidence="3" id="KW-1185">Reference proteome</keyword>
<proteinExistence type="predicted"/>
<dbReference type="AlphaFoldDB" id="A0A4Q9NN92"/>
<feature type="non-terminal residue" evidence="2">
    <location>
        <position position="316"/>
    </location>
</feature>
<feature type="domain" description="Tetrapyrrole biosynthesis uroporphyrinogen III synthase" evidence="1">
    <location>
        <begin position="21"/>
        <end position="304"/>
    </location>
</feature>
<dbReference type="GO" id="GO:0006782">
    <property type="term" value="P:protoporphyrinogen IX biosynthetic process"/>
    <property type="evidence" value="ECO:0007669"/>
    <property type="project" value="UniProtKB-UniPathway"/>
</dbReference>
<dbReference type="UniPathway" id="UPA00251">
    <property type="reaction ID" value="UER00320"/>
</dbReference>
<organism evidence="2 3">
    <name type="scientific">Dichomitus squalens</name>
    <dbReference type="NCBI Taxonomy" id="114155"/>
    <lineage>
        <taxon>Eukaryota</taxon>
        <taxon>Fungi</taxon>
        <taxon>Dikarya</taxon>
        <taxon>Basidiomycota</taxon>
        <taxon>Agaricomycotina</taxon>
        <taxon>Agaricomycetes</taxon>
        <taxon>Polyporales</taxon>
        <taxon>Polyporaceae</taxon>
        <taxon>Dichomitus</taxon>
    </lineage>
</organism>
<protein>
    <submittedName>
        <fullName evidence="2">Tetrapyrrole biosynthesis, uroporphyrinogen III synthase</fullName>
    </submittedName>
</protein>
<evidence type="ECO:0000313" key="3">
    <source>
        <dbReference type="Proteomes" id="UP000292082"/>
    </source>
</evidence>
<dbReference type="CDD" id="cd06578">
    <property type="entry name" value="HemD"/>
    <property type="match status" value="1"/>
</dbReference>